<evidence type="ECO:0000313" key="12">
    <source>
        <dbReference type="EMBL" id="KAF3202053.1"/>
    </source>
</evidence>
<reference evidence="12 13" key="1">
    <citation type="submission" date="2019-06" db="EMBL/GenBank/DDBJ databases">
        <authorList>
            <person name="Palmer J.M."/>
        </authorList>
    </citation>
    <scope>NUCLEOTIDE SEQUENCE [LARGE SCALE GENOMIC DNA]</scope>
    <source>
        <strain evidence="12 13">TWF106</strain>
    </source>
</reference>
<protein>
    <recommendedName>
        <fullName evidence="8">Endosomal/vacuolar adapter protein YPT35</fullName>
    </recommendedName>
    <alternativeName>
        <fullName evidence="9">PX domain-containing protein YPT35</fullName>
    </alternativeName>
</protein>
<dbReference type="SUPFAM" id="SSF64268">
    <property type="entry name" value="PX domain"/>
    <property type="match status" value="1"/>
</dbReference>
<dbReference type="AlphaFoldDB" id="A0A7C8UA05"/>
<dbReference type="Pfam" id="PF00787">
    <property type="entry name" value="PX"/>
    <property type="match status" value="1"/>
</dbReference>
<dbReference type="GO" id="GO:0032266">
    <property type="term" value="F:phosphatidylinositol-3-phosphate binding"/>
    <property type="evidence" value="ECO:0007669"/>
    <property type="project" value="InterPro"/>
</dbReference>
<dbReference type="CDD" id="cd07280">
    <property type="entry name" value="PX_YPT35"/>
    <property type="match status" value="1"/>
</dbReference>
<evidence type="ECO:0000259" key="11">
    <source>
        <dbReference type="PROSITE" id="PS50195"/>
    </source>
</evidence>
<dbReference type="GO" id="GO:0010008">
    <property type="term" value="C:endosome membrane"/>
    <property type="evidence" value="ECO:0007669"/>
    <property type="project" value="UniProtKB-SubCell"/>
</dbReference>
<evidence type="ECO:0000256" key="9">
    <source>
        <dbReference type="ARBA" id="ARBA00033785"/>
    </source>
</evidence>
<proteinExistence type="inferred from homology"/>
<dbReference type="EMBL" id="WIWS01000150">
    <property type="protein sequence ID" value="KAF3202053.1"/>
    <property type="molecule type" value="Genomic_DNA"/>
</dbReference>
<evidence type="ECO:0000256" key="1">
    <source>
        <dbReference type="ARBA" id="ARBA00004148"/>
    </source>
</evidence>
<dbReference type="PANTHER" id="PTHR10555">
    <property type="entry name" value="SORTING NEXIN"/>
    <property type="match status" value="1"/>
</dbReference>
<feature type="region of interest" description="Disordered" evidence="10">
    <location>
        <begin position="225"/>
        <end position="285"/>
    </location>
</feature>
<keyword evidence="4" id="KW-0926">Vacuole</keyword>
<dbReference type="GO" id="GO:0005774">
    <property type="term" value="C:vacuolar membrane"/>
    <property type="evidence" value="ECO:0007669"/>
    <property type="project" value="UniProtKB-SubCell"/>
</dbReference>
<feature type="compositionally biased region" description="Polar residues" evidence="10">
    <location>
        <begin position="225"/>
        <end position="234"/>
    </location>
</feature>
<evidence type="ECO:0000256" key="3">
    <source>
        <dbReference type="ARBA" id="ARBA00007426"/>
    </source>
</evidence>
<dbReference type="PROSITE" id="PS50195">
    <property type="entry name" value="PX"/>
    <property type="match status" value="1"/>
</dbReference>
<feature type="compositionally biased region" description="Polar residues" evidence="10">
    <location>
        <begin position="260"/>
        <end position="272"/>
    </location>
</feature>
<evidence type="ECO:0000256" key="5">
    <source>
        <dbReference type="ARBA" id="ARBA00022753"/>
    </source>
</evidence>
<evidence type="ECO:0000256" key="8">
    <source>
        <dbReference type="ARBA" id="ARBA00033774"/>
    </source>
</evidence>
<feature type="compositionally biased region" description="Polar residues" evidence="10">
    <location>
        <begin position="136"/>
        <end position="145"/>
    </location>
</feature>
<dbReference type="InterPro" id="IPR001683">
    <property type="entry name" value="PX_dom"/>
</dbReference>
<dbReference type="Proteomes" id="UP000472727">
    <property type="component" value="Unassembled WGS sequence"/>
</dbReference>
<comment type="function">
    <text evidence="7">Recruits the lipid transfer protein VPS13 to endosomal and vacuolar membranes.</text>
</comment>
<gene>
    <name evidence="12" type="primary">YPT35</name>
    <name evidence="12" type="ORF">TWF106_002630</name>
</gene>
<comment type="subcellular location">
    <subcellularLocation>
        <location evidence="2">Endosome</location>
    </subcellularLocation>
    <subcellularLocation>
        <location evidence="1">Vacuole membrane</location>
        <topology evidence="1">Peripheral membrane protein</topology>
    </subcellularLocation>
</comment>
<feature type="domain" description="PX" evidence="11">
    <location>
        <begin position="398"/>
        <end position="510"/>
    </location>
</feature>
<organism evidence="12 13">
    <name type="scientific">Orbilia oligospora</name>
    <name type="common">Nematode-trapping fungus</name>
    <name type="synonym">Arthrobotrys oligospora</name>
    <dbReference type="NCBI Taxonomy" id="2813651"/>
    <lineage>
        <taxon>Eukaryota</taxon>
        <taxon>Fungi</taxon>
        <taxon>Dikarya</taxon>
        <taxon>Ascomycota</taxon>
        <taxon>Pezizomycotina</taxon>
        <taxon>Orbiliomycetes</taxon>
        <taxon>Orbiliales</taxon>
        <taxon>Orbiliaceae</taxon>
        <taxon>Orbilia</taxon>
    </lineage>
</organism>
<accession>A0A7C8UA05</accession>
<evidence type="ECO:0000256" key="10">
    <source>
        <dbReference type="SAM" id="MobiDB-lite"/>
    </source>
</evidence>
<dbReference type="PANTHER" id="PTHR10555:SF170">
    <property type="entry name" value="FI18122P1"/>
    <property type="match status" value="1"/>
</dbReference>
<dbReference type="InterPro" id="IPR036871">
    <property type="entry name" value="PX_dom_sf"/>
</dbReference>
<comment type="similarity">
    <text evidence="3">Belongs to the YPT35 family.</text>
</comment>
<evidence type="ECO:0000256" key="2">
    <source>
        <dbReference type="ARBA" id="ARBA00004177"/>
    </source>
</evidence>
<feature type="compositionally biased region" description="Low complexity" evidence="10">
    <location>
        <begin position="329"/>
        <end position="340"/>
    </location>
</feature>
<dbReference type="InterPro" id="IPR037917">
    <property type="entry name" value="Ypt35_PX"/>
</dbReference>
<evidence type="ECO:0000256" key="4">
    <source>
        <dbReference type="ARBA" id="ARBA00022554"/>
    </source>
</evidence>
<feature type="compositionally biased region" description="Low complexity" evidence="10">
    <location>
        <begin position="245"/>
        <end position="259"/>
    </location>
</feature>
<keyword evidence="5" id="KW-0967">Endosome</keyword>
<feature type="region of interest" description="Disordered" evidence="10">
    <location>
        <begin position="298"/>
        <end position="357"/>
    </location>
</feature>
<feature type="region of interest" description="Disordered" evidence="10">
    <location>
        <begin position="126"/>
        <end position="161"/>
    </location>
</feature>
<sequence>MSLNPRQSCPSGYGLCSSSGRCCRSPGRCCNDGTCIVSGETCCSTGGACRVARKCCGNGCIPDSSVCCSSDGDYCDVGYLCCRTGYCVLPGGECCRDYGTCRPGYRCVINSAGVRGCRAGTSGGGGSSIAAEPSSRGDSVSNPPSTRTPITTPAPDPTTPPSVEYRWYTTTIYWYYYWYYYVWVSTIDYTSTRSSRTSTSTTVSAYVSAFSAASRSFESMASDLTTSTPSQYTTEFEGPTPTPVEATTSEASTAAPAPSNTGGSNSPGNDITNVGGGGGDNAPSTASQYRARDVLQSLPPIDTYDPLRDDLQNFRNSTDATGGSPVGMNRSSNNFNSLPLSSPPTPTGGSRRGSIPFLRNRNRTASGASLTFIQPAPIDLVDHTVDPSERSSAAFARSVVVGDYTIISGSPLRAGAYVVWNCTVETLEGQKFTVIKRYSEFDALREKLLLAFPNSTAALPQLPRKSVVSRFRTKFLDSRRQGLNYFLSCILMNPEFAGSPLVKEFLFSRD</sequence>
<keyword evidence="6" id="KW-0472">Membrane</keyword>
<evidence type="ECO:0000256" key="6">
    <source>
        <dbReference type="ARBA" id="ARBA00023136"/>
    </source>
</evidence>
<name>A0A7C8UA05_ORBOL</name>
<comment type="caution">
    <text evidence="12">The sequence shown here is derived from an EMBL/GenBank/DDBJ whole genome shotgun (WGS) entry which is preliminary data.</text>
</comment>
<dbReference type="Gene3D" id="3.30.1520.10">
    <property type="entry name" value="Phox-like domain"/>
    <property type="match status" value="1"/>
</dbReference>
<evidence type="ECO:0000256" key="7">
    <source>
        <dbReference type="ARBA" id="ARBA00033728"/>
    </source>
</evidence>
<dbReference type="SMART" id="SM00312">
    <property type="entry name" value="PX"/>
    <property type="match status" value="1"/>
</dbReference>
<evidence type="ECO:0000313" key="13">
    <source>
        <dbReference type="Proteomes" id="UP000472727"/>
    </source>
</evidence>